<feature type="compositionally biased region" description="Basic and acidic residues" evidence="1">
    <location>
        <begin position="19"/>
        <end position="32"/>
    </location>
</feature>
<sequence>MVIGATVAVKAAPHIKSKLNDLRSKLHRKPEDTAETGPLQAMPEPPATMDEEPPRQGRHLHAA</sequence>
<protein>
    <submittedName>
        <fullName evidence="2">Uncharacterized protein</fullName>
    </submittedName>
</protein>
<name>A0A940YEP0_9ACTN</name>
<gene>
    <name evidence="2" type="ORF">J8N05_46135</name>
</gene>
<dbReference type="EMBL" id="JAGPYQ010000002">
    <property type="protein sequence ID" value="MBQ0855549.1"/>
    <property type="molecule type" value="Genomic_DNA"/>
</dbReference>
<dbReference type="AlphaFoldDB" id="A0A940YEP0"/>
<evidence type="ECO:0000313" key="3">
    <source>
        <dbReference type="Proteomes" id="UP000677413"/>
    </source>
</evidence>
<proteinExistence type="predicted"/>
<evidence type="ECO:0000256" key="1">
    <source>
        <dbReference type="SAM" id="MobiDB-lite"/>
    </source>
</evidence>
<reference evidence="2 3" key="1">
    <citation type="submission" date="2021-04" db="EMBL/GenBank/DDBJ databases">
        <authorList>
            <person name="Tang X."/>
            <person name="Zhou X."/>
            <person name="Chen X."/>
            <person name="Cernava T."/>
            <person name="Zhang C."/>
        </authorList>
    </citation>
    <scope>NUCLEOTIDE SEQUENCE [LARGE SCALE GENOMIC DNA]</scope>
    <source>
        <strain evidence="2 3">BH-SS-21</strain>
    </source>
</reference>
<dbReference type="RefSeq" id="WP_210893983.1">
    <property type="nucleotide sequence ID" value="NZ_JAGPYQ010000002.1"/>
</dbReference>
<feature type="region of interest" description="Disordered" evidence="1">
    <location>
        <begin position="19"/>
        <end position="63"/>
    </location>
</feature>
<organism evidence="2 3">
    <name type="scientific">Streptomyces liliiviolaceus</name>
    <dbReference type="NCBI Taxonomy" id="2823109"/>
    <lineage>
        <taxon>Bacteria</taxon>
        <taxon>Bacillati</taxon>
        <taxon>Actinomycetota</taxon>
        <taxon>Actinomycetes</taxon>
        <taxon>Kitasatosporales</taxon>
        <taxon>Streptomycetaceae</taxon>
        <taxon>Streptomyces</taxon>
    </lineage>
</organism>
<evidence type="ECO:0000313" key="2">
    <source>
        <dbReference type="EMBL" id="MBQ0855549.1"/>
    </source>
</evidence>
<keyword evidence="3" id="KW-1185">Reference proteome</keyword>
<dbReference type="Proteomes" id="UP000677413">
    <property type="component" value="Unassembled WGS sequence"/>
</dbReference>
<accession>A0A940YEP0</accession>
<comment type="caution">
    <text evidence="2">The sequence shown here is derived from an EMBL/GenBank/DDBJ whole genome shotgun (WGS) entry which is preliminary data.</text>
</comment>